<dbReference type="UniPathway" id="UPA00241">
    <property type="reaction ID" value="UER00356"/>
</dbReference>
<dbReference type="PROSITE" id="PS51219">
    <property type="entry name" value="DPCK"/>
    <property type="match status" value="1"/>
</dbReference>
<protein>
    <recommendedName>
        <fullName evidence="5 6">Dephospho-CoA kinase</fullName>
        <ecNumber evidence="5 6">2.7.1.24</ecNumber>
    </recommendedName>
    <alternativeName>
        <fullName evidence="5">Dephosphocoenzyme A kinase</fullName>
    </alternativeName>
</protein>
<proteinExistence type="inferred from homology"/>
<keyword evidence="4 5" id="KW-0173">Coenzyme A biosynthesis</keyword>
<dbReference type="PANTHER" id="PTHR10695:SF46">
    <property type="entry name" value="BIFUNCTIONAL COENZYME A SYNTHASE-RELATED"/>
    <property type="match status" value="1"/>
</dbReference>
<dbReference type="NCBIfam" id="TIGR00152">
    <property type="entry name" value="dephospho-CoA kinase"/>
    <property type="match status" value="1"/>
</dbReference>
<comment type="function">
    <text evidence="5">Catalyzes the phosphorylation of the 3'-hydroxyl group of dephosphocoenzyme A to form coenzyme A.</text>
</comment>
<evidence type="ECO:0000256" key="5">
    <source>
        <dbReference type="HAMAP-Rule" id="MF_00376"/>
    </source>
</evidence>
<keyword evidence="5 7" id="KW-0418">Kinase</keyword>
<sequence>MFTVGLTGGVAAGKSTATNFFIEKGITVVDADIISRNLQLRGEEGYEKIVKKFSDEILDSNGEIDRKKIREIAFSEPKNKKWLEDLMHPIIGNEVIKQFEKVESVWAIYSAPLWSRKNVFNRTLVIDAPEEIQLQRIIERDNCSKEVAEQVIAQQISSIERNCYATDLLINDSSLEEFKNKLQFYFELYNNLANE</sequence>
<evidence type="ECO:0000313" key="8">
    <source>
        <dbReference type="Proteomes" id="UP000320146"/>
    </source>
</evidence>
<comment type="subcellular location">
    <subcellularLocation>
        <location evidence="5">Cytoplasm</location>
    </subcellularLocation>
</comment>
<dbReference type="GO" id="GO:0005737">
    <property type="term" value="C:cytoplasm"/>
    <property type="evidence" value="ECO:0007669"/>
    <property type="project" value="UniProtKB-SubCell"/>
</dbReference>
<dbReference type="HAMAP" id="MF_00376">
    <property type="entry name" value="Dephospho_CoA_kinase"/>
    <property type="match status" value="1"/>
</dbReference>
<dbReference type="InterPro" id="IPR001977">
    <property type="entry name" value="Depp_CoAkinase"/>
</dbReference>
<evidence type="ECO:0000256" key="4">
    <source>
        <dbReference type="ARBA" id="ARBA00022993"/>
    </source>
</evidence>
<accession>A0A520MRV5</accession>
<comment type="pathway">
    <text evidence="5">Cofactor biosynthesis; coenzyme A biosynthesis; CoA from (R)-pantothenate: step 5/5.</text>
</comment>
<dbReference type="GO" id="GO:0005524">
    <property type="term" value="F:ATP binding"/>
    <property type="evidence" value="ECO:0007669"/>
    <property type="project" value="UniProtKB-UniRule"/>
</dbReference>
<feature type="binding site" evidence="5">
    <location>
        <begin position="11"/>
        <end position="16"/>
    </location>
    <ligand>
        <name>ATP</name>
        <dbReference type="ChEBI" id="CHEBI:30616"/>
    </ligand>
</feature>
<evidence type="ECO:0000313" key="7">
    <source>
        <dbReference type="EMBL" id="RZO23936.1"/>
    </source>
</evidence>
<dbReference type="GO" id="GO:0004140">
    <property type="term" value="F:dephospho-CoA kinase activity"/>
    <property type="evidence" value="ECO:0007669"/>
    <property type="project" value="UniProtKB-UniRule"/>
</dbReference>
<reference evidence="7 8" key="1">
    <citation type="submission" date="2019-02" db="EMBL/GenBank/DDBJ databases">
        <title>Prokaryotic population dynamics and viral predation in marine succession experiment using metagenomics: the confinement effect.</title>
        <authorList>
            <person name="Haro-Moreno J.M."/>
            <person name="Rodriguez-Valera F."/>
            <person name="Lopez-Perez M."/>
        </authorList>
    </citation>
    <scope>NUCLEOTIDE SEQUENCE [LARGE SCALE GENOMIC DNA]</scope>
    <source>
        <strain evidence="7">MED-G166</strain>
    </source>
</reference>
<dbReference type="SUPFAM" id="SSF52540">
    <property type="entry name" value="P-loop containing nucleoside triphosphate hydrolases"/>
    <property type="match status" value="1"/>
</dbReference>
<comment type="similarity">
    <text evidence="1 5">Belongs to the CoaE family.</text>
</comment>
<keyword evidence="2 5" id="KW-0547">Nucleotide-binding</keyword>
<dbReference type="Proteomes" id="UP000320146">
    <property type="component" value="Unassembled WGS sequence"/>
</dbReference>
<keyword evidence="5" id="KW-0963">Cytoplasm</keyword>
<evidence type="ECO:0000256" key="6">
    <source>
        <dbReference type="NCBIfam" id="TIGR00152"/>
    </source>
</evidence>
<dbReference type="Gene3D" id="3.40.50.300">
    <property type="entry name" value="P-loop containing nucleotide triphosphate hydrolases"/>
    <property type="match status" value="1"/>
</dbReference>
<evidence type="ECO:0000256" key="1">
    <source>
        <dbReference type="ARBA" id="ARBA00009018"/>
    </source>
</evidence>
<gene>
    <name evidence="5" type="primary">coaE</name>
    <name evidence="7" type="ORF">EVA99_02795</name>
</gene>
<dbReference type="PANTHER" id="PTHR10695">
    <property type="entry name" value="DEPHOSPHO-COA KINASE-RELATED"/>
    <property type="match status" value="1"/>
</dbReference>
<evidence type="ECO:0000256" key="2">
    <source>
        <dbReference type="ARBA" id="ARBA00022741"/>
    </source>
</evidence>
<dbReference type="Pfam" id="PF01121">
    <property type="entry name" value="CoaE"/>
    <property type="match status" value="1"/>
</dbReference>
<dbReference type="AlphaFoldDB" id="A0A520MRV5"/>
<comment type="catalytic activity">
    <reaction evidence="5">
        <text>3'-dephospho-CoA + ATP = ADP + CoA + H(+)</text>
        <dbReference type="Rhea" id="RHEA:18245"/>
        <dbReference type="ChEBI" id="CHEBI:15378"/>
        <dbReference type="ChEBI" id="CHEBI:30616"/>
        <dbReference type="ChEBI" id="CHEBI:57287"/>
        <dbReference type="ChEBI" id="CHEBI:57328"/>
        <dbReference type="ChEBI" id="CHEBI:456216"/>
        <dbReference type="EC" id="2.7.1.24"/>
    </reaction>
</comment>
<comment type="caution">
    <text evidence="7">The sequence shown here is derived from an EMBL/GenBank/DDBJ whole genome shotgun (WGS) entry which is preliminary data.</text>
</comment>
<dbReference type="EC" id="2.7.1.24" evidence="5 6"/>
<dbReference type="InterPro" id="IPR027417">
    <property type="entry name" value="P-loop_NTPase"/>
</dbReference>
<keyword evidence="5 7" id="KW-0808">Transferase</keyword>
<name>A0A520MRV5_9GAMM</name>
<dbReference type="CDD" id="cd02022">
    <property type="entry name" value="DPCK"/>
    <property type="match status" value="1"/>
</dbReference>
<dbReference type="EMBL" id="SHBL01000019">
    <property type="protein sequence ID" value="RZO23936.1"/>
    <property type="molecule type" value="Genomic_DNA"/>
</dbReference>
<organism evidence="7 8">
    <name type="scientific">SAR86 cluster bacterium</name>
    <dbReference type="NCBI Taxonomy" id="2030880"/>
    <lineage>
        <taxon>Bacteria</taxon>
        <taxon>Pseudomonadati</taxon>
        <taxon>Pseudomonadota</taxon>
        <taxon>Gammaproteobacteria</taxon>
        <taxon>SAR86 cluster</taxon>
    </lineage>
</organism>
<keyword evidence="3 5" id="KW-0067">ATP-binding</keyword>
<evidence type="ECO:0000256" key="3">
    <source>
        <dbReference type="ARBA" id="ARBA00022840"/>
    </source>
</evidence>
<dbReference type="GO" id="GO:0015937">
    <property type="term" value="P:coenzyme A biosynthetic process"/>
    <property type="evidence" value="ECO:0007669"/>
    <property type="project" value="UniProtKB-UniRule"/>
</dbReference>